<comment type="caution">
    <text evidence="3">The sequence shown here is derived from an EMBL/GenBank/DDBJ whole genome shotgun (WGS) entry which is preliminary data.</text>
</comment>
<evidence type="ECO:0000256" key="1">
    <source>
        <dbReference type="SAM" id="SignalP"/>
    </source>
</evidence>
<dbReference type="PATRIC" id="fig|1423733.4.peg.799"/>
<protein>
    <submittedName>
        <fullName evidence="3">Alpha beta hydrolase</fullName>
    </submittedName>
</protein>
<dbReference type="InterPro" id="IPR022742">
    <property type="entry name" value="Hydrolase_4"/>
</dbReference>
<proteinExistence type="predicted"/>
<gene>
    <name evidence="3" type="ORF">FC82_GL000767</name>
</gene>
<feature type="signal peptide" evidence="1">
    <location>
        <begin position="1"/>
        <end position="19"/>
    </location>
</feature>
<dbReference type="RefSeq" id="WP_056996320.1">
    <property type="nucleotide sequence ID" value="NZ_AYYR01000015.1"/>
</dbReference>
<keyword evidence="1" id="KW-0732">Signal</keyword>
<dbReference type="Gene3D" id="3.40.50.1820">
    <property type="entry name" value="alpha/beta hydrolase"/>
    <property type="match status" value="1"/>
</dbReference>
<dbReference type="SUPFAM" id="SSF53474">
    <property type="entry name" value="alpha/beta-Hydrolases"/>
    <property type="match status" value="1"/>
</dbReference>
<reference evidence="3 4" key="1">
    <citation type="journal article" date="2015" name="Genome Announc.">
        <title>Expanding the biotechnology potential of lactobacilli through comparative genomics of 213 strains and associated genera.</title>
        <authorList>
            <person name="Sun Z."/>
            <person name="Harris H.M."/>
            <person name="McCann A."/>
            <person name="Guo C."/>
            <person name="Argimon S."/>
            <person name="Zhang W."/>
            <person name="Yang X."/>
            <person name="Jeffery I.B."/>
            <person name="Cooney J.C."/>
            <person name="Kagawa T.F."/>
            <person name="Liu W."/>
            <person name="Song Y."/>
            <person name="Salvetti E."/>
            <person name="Wrobel A."/>
            <person name="Rasinkangas P."/>
            <person name="Parkhill J."/>
            <person name="Rea M.C."/>
            <person name="O'Sullivan O."/>
            <person name="Ritari J."/>
            <person name="Douillard F.P."/>
            <person name="Paul Ross R."/>
            <person name="Yang R."/>
            <person name="Briner A.E."/>
            <person name="Felis G.E."/>
            <person name="de Vos W.M."/>
            <person name="Barrangou R."/>
            <person name="Klaenhammer T.R."/>
            <person name="Caufield P.W."/>
            <person name="Cui Y."/>
            <person name="Zhang H."/>
            <person name="O'Toole P.W."/>
        </authorList>
    </citation>
    <scope>NUCLEOTIDE SEQUENCE [LARGE SCALE GENOMIC DNA]</scope>
    <source>
        <strain evidence="3 4">DSM 20515</strain>
    </source>
</reference>
<feature type="domain" description="Serine aminopeptidase S33" evidence="2">
    <location>
        <begin position="90"/>
        <end position="191"/>
    </location>
</feature>
<dbReference type="PANTHER" id="PTHR43358">
    <property type="entry name" value="ALPHA/BETA-HYDROLASE"/>
    <property type="match status" value="1"/>
</dbReference>
<name>A0A0R2BCR9_SECCO</name>
<evidence type="ECO:0000259" key="2">
    <source>
        <dbReference type="Pfam" id="PF12146"/>
    </source>
</evidence>
<dbReference type="Proteomes" id="UP000051845">
    <property type="component" value="Unassembled WGS sequence"/>
</dbReference>
<dbReference type="EMBL" id="AYYR01000015">
    <property type="protein sequence ID" value="KRM76968.1"/>
    <property type="molecule type" value="Genomic_DNA"/>
</dbReference>
<sequence>MNKRLLTLTLPLAAVSAGAVYMSNKLFNVAFKRVNYVPETSADKQKYADEYYAYVDWYRQIPHDTWYLNENDPDKKLVASYIPNPADQGKTVIISHGYKGNRETMANYAKMFYELGFNILLPDDRAHGDSAGKYINFGWLDRLDYIHWIEQIIGKNGEDEKILLFGVSMGGATVEMLSGEKLPSQVKAIIADCGYASIREELVYLLHNQYHLPEYPIEPLISTITKQRLGYYLNDVSSTEQLKKNRRPILFIHGGKDTYVPVKMAYENYASTKAPKQLWIVRNASHAESFWYNPANYKHRVSEFLGTYFK</sequence>
<dbReference type="GO" id="GO:0016787">
    <property type="term" value="F:hydrolase activity"/>
    <property type="evidence" value="ECO:0007669"/>
    <property type="project" value="UniProtKB-KW"/>
</dbReference>
<dbReference type="InterPro" id="IPR052920">
    <property type="entry name" value="DNA-binding_regulatory"/>
</dbReference>
<dbReference type="InterPro" id="IPR029058">
    <property type="entry name" value="AB_hydrolase_fold"/>
</dbReference>
<dbReference type="AlphaFoldDB" id="A0A0R2BCR9"/>
<feature type="chain" id="PRO_5006415307" evidence="1">
    <location>
        <begin position="20"/>
        <end position="310"/>
    </location>
</feature>
<dbReference type="Pfam" id="PF12146">
    <property type="entry name" value="Hydrolase_4"/>
    <property type="match status" value="1"/>
</dbReference>
<evidence type="ECO:0000313" key="4">
    <source>
        <dbReference type="Proteomes" id="UP000051845"/>
    </source>
</evidence>
<organism evidence="3 4">
    <name type="scientific">Secundilactobacillus collinoides DSM 20515 = JCM 1123</name>
    <dbReference type="NCBI Taxonomy" id="1423733"/>
    <lineage>
        <taxon>Bacteria</taxon>
        <taxon>Bacillati</taxon>
        <taxon>Bacillota</taxon>
        <taxon>Bacilli</taxon>
        <taxon>Lactobacillales</taxon>
        <taxon>Lactobacillaceae</taxon>
        <taxon>Secundilactobacillus</taxon>
    </lineage>
</organism>
<dbReference type="PANTHER" id="PTHR43358:SF4">
    <property type="entry name" value="ALPHA_BETA HYDROLASE FOLD-1 DOMAIN-CONTAINING PROTEIN"/>
    <property type="match status" value="1"/>
</dbReference>
<dbReference type="STRING" id="33960.TY91_12610"/>
<accession>A0A0R2BCR9</accession>
<evidence type="ECO:0000313" key="3">
    <source>
        <dbReference type="EMBL" id="KRM76968.1"/>
    </source>
</evidence>
<keyword evidence="3" id="KW-0378">Hydrolase</keyword>